<dbReference type="PANTHER" id="PTHR24171">
    <property type="entry name" value="ANKYRIN REPEAT DOMAIN-CONTAINING PROTEIN 39-RELATED"/>
    <property type="match status" value="1"/>
</dbReference>
<sequence length="404" mass="45917">MSFLPRISLHDIASYGLNSECNRLVTSGEDLEALNSENETPLHKAVFHNRFDMAEYFLKNGANPNAKNRLLETPLHLAASFGRAEICKLLISFGADIDPLNIKGLTPLYSAMGGTIICLPVVQSLEVVQSLLEAGASPNIKHKKQETALHTAAKYGRLDLCKELVSYGASINALNNLKRTPLQVAVEKKHYRIINYLLKEKARLSIVGAIAKQYRDTLKKAIQNGDIEMARLLTGSNVTYNSLEHFIIKYLSEQEPKPNEKVEEIEGKRNKDSAVLDWIKECLRISLKRDSIEMLYTLLPFFCKSGPKSTLKSNCREYVMSNYKKKDIKELHIPLSLKYYLLYNEELRILLDNFYKDLPNNFKPLKLLACDAKAASDVKVVTSRRRQSSFKLDKPLKRFKLFKC</sequence>
<dbReference type="InterPro" id="IPR036770">
    <property type="entry name" value="Ankyrin_rpt-contain_sf"/>
</dbReference>
<evidence type="ECO:0000313" key="4">
    <source>
        <dbReference type="EMBL" id="KAK2715469.1"/>
    </source>
</evidence>
<dbReference type="SUPFAM" id="SSF48403">
    <property type="entry name" value="Ankyrin repeat"/>
    <property type="match status" value="1"/>
</dbReference>
<evidence type="ECO:0000313" key="5">
    <source>
        <dbReference type="Proteomes" id="UP001187531"/>
    </source>
</evidence>
<feature type="repeat" description="ANK" evidence="3">
    <location>
        <begin position="37"/>
        <end position="69"/>
    </location>
</feature>
<gene>
    <name evidence="4" type="ORF">QYM36_010176</name>
</gene>
<dbReference type="SMART" id="SM00248">
    <property type="entry name" value="ANK"/>
    <property type="match status" value="6"/>
</dbReference>
<dbReference type="PANTHER" id="PTHR24171:SF9">
    <property type="entry name" value="ANKYRIN REPEAT DOMAIN-CONTAINING PROTEIN 39"/>
    <property type="match status" value="1"/>
</dbReference>
<dbReference type="PRINTS" id="PR01415">
    <property type="entry name" value="ANKYRIN"/>
</dbReference>
<organism evidence="4 5">
    <name type="scientific">Artemia franciscana</name>
    <name type="common">Brine shrimp</name>
    <name type="synonym">Artemia sanfranciscana</name>
    <dbReference type="NCBI Taxonomy" id="6661"/>
    <lineage>
        <taxon>Eukaryota</taxon>
        <taxon>Metazoa</taxon>
        <taxon>Ecdysozoa</taxon>
        <taxon>Arthropoda</taxon>
        <taxon>Crustacea</taxon>
        <taxon>Branchiopoda</taxon>
        <taxon>Anostraca</taxon>
        <taxon>Artemiidae</taxon>
        <taxon>Artemia</taxon>
    </lineage>
</organism>
<dbReference type="Proteomes" id="UP001187531">
    <property type="component" value="Unassembled WGS sequence"/>
</dbReference>
<reference evidence="4" key="1">
    <citation type="submission" date="2023-07" db="EMBL/GenBank/DDBJ databases">
        <title>Chromosome-level genome assembly of Artemia franciscana.</title>
        <authorList>
            <person name="Jo E."/>
        </authorList>
    </citation>
    <scope>NUCLEOTIDE SEQUENCE</scope>
    <source>
        <tissue evidence="4">Whole body</tissue>
    </source>
</reference>
<evidence type="ECO:0000256" key="1">
    <source>
        <dbReference type="ARBA" id="ARBA00022737"/>
    </source>
</evidence>
<dbReference type="EMBL" id="JAVRJZ010000012">
    <property type="protein sequence ID" value="KAK2715469.1"/>
    <property type="molecule type" value="Genomic_DNA"/>
</dbReference>
<evidence type="ECO:0000256" key="3">
    <source>
        <dbReference type="PROSITE-ProRule" id="PRU00023"/>
    </source>
</evidence>
<keyword evidence="5" id="KW-1185">Reference proteome</keyword>
<proteinExistence type="predicted"/>
<name>A0AA88L759_ARTSF</name>
<dbReference type="InterPro" id="IPR002110">
    <property type="entry name" value="Ankyrin_rpt"/>
</dbReference>
<keyword evidence="1" id="KW-0677">Repeat</keyword>
<feature type="repeat" description="ANK" evidence="3">
    <location>
        <begin position="144"/>
        <end position="176"/>
    </location>
</feature>
<dbReference type="AlphaFoldDB" id="A0AA88L759"/>
<dbReference type="Pfam" id="PF12796">
    <property type="entry name" value="Ank_2"/>
    <property type="match status" value="1"/>
</dbReference>
<keyword evidence="2 3" id="KW-0040">ANK repeat</keyword>
<dbReference type="Gene3D" id="1.25.40.20">
    <property type="entry name" value="Ankyrin repeat-containing domain"/>
    <property type="match status" value="2"/>
</dbReference>
<dbReference type="Pfam" id="PF13637">
    <property type="entry name" value="Ank_4"/>
    <property type="match status" value="1"/>
</dbReference>
<evidence type="ECO:0000256" key="2">
    <source>
        <dbReference type="ARBA" id="ARBA00023043"/>
    </source>
</evidence>
<comment type="caution">
    <text evidence="4">The sequence shown here is derived from an EMBL/GenBank/DDBJ whole genome shotgun (WGS) entry which is preliminary data.</text>
</comment>
<accession>A0AA88L759</accession>
<feature type="repeat" description="ANK" evidence="3">
    <location>
        <begin position="70"/>
        <end position="102"/>
    </location>
</feature>
<dbReference type="PROSITE" id="PS50088">
    <property type="entry name" value="ANK_REPEAT"/>
    <property type="match status" value="3"/>
</dbReference>
<dbReference type="PROSITE" id="PS50297">
    <property type="entry name" value="ANK_REP_REGION"/>
    <property type="match status" value="3"/>
</dbReference>
<protein>
    <submittedName>
        <fullName evidence="4">Uncharacterized protein</fullName>
    </submittedName>
</protein>